<proteinExistence type="inferred from homology"/>
<dbReference type="Pfam" id="PF02466">
    <property type="entry name" value="Tim17"/>
    <property type="match status" value="1"/>
</dbReference>
<evidence type="ECO:0000256" key="5">
    <source>
        <dbReference type="ARBA" id="ARBA00022792"/>
    </source>
</evidence>
<keyword evidence="10" id="KW-0472">Membrane</keyword>
<dbReference type="GO" id="GO:0005744">
    <property type="term" value="C:TIM23 mitochondrial import inner membrane translocase complex"/>
    <property type="evidence" value="ECO:0007669"/>
    <property type="project" value="TreeGrafter"/>
</dbReference>
<evidence type="ECO:0000256" key="6">
    <source>
        <dbReference type="ARBA" id="ARBA00022927"/>
    </source>
</evidence>
<dbReference type="GO" id="GO:0008320">
    <property type="term" value="F:protein transmembrane transporter activity"/>
    <property type="evidence" value="ECO:0007669"/>
    <property type="project" value="TreeGrafter"/>
</dbReference>
<keyword evidence="5" id="KW-0999">Mitochondrion inner membrane</keyword>
<dbReference type="OrthoDB" id="2261329at2759"/>
<keyword evidence="3" id="KW-0813">Transport</keyword>
<evidence type="ECO:0000256" key="7">
    <source>
        <dbReference type="ARBA" id="ARBA00022989"/>
    </source>
</evidence>
<dbReference type="AlphaFoldDB" id="A0A7J6X2M4"/>
<accession>A0A7J6X2M4</accession>
<dbReference type="PANTHER" id="PTHR10485:SF0">
    <property type="entry name" value="AT05822P-RELATED"/>
    <property type="match status" value="1"/>
</dbReference>
<evidence type="ECO:0000256" key="8">
    <source>
        <dbReference type="ARBA" id="ARBA00023010"/>
    </source>
</evidence>
<feature type="region of interest" description="Disordered" evidence="11">
    <location>
        <begin position="231"/>
        <end position="278"/>
    </location>
</feature>
<evidence type="ECO:0000256" key="2">
    <source>
        <dbReference type="ARBA" id="ARBA00008444"/>
    </source>
</evidence>
<keyword evidence="13" id="KW-1185">Reference proteome</keyword>
<organism evidence="12 13">
    <name type="scientific">Thalictrum thalictroides</name>
    <name type="common">Rue-anemone</name>
    <name type="synonym">Anemone thalictroides</name>
    <dbReference type="NCBI Taxonomy" id="46969"/>
    <lineage>
        <taxon>Eukaryota</taxon>
        <taxon>Viridiplantae</taxon>
        <taxon>Streptophyta</taxon>
        <taxon>Embryophyta</taxon>
        <taxon>Tracheophyta</taxon>
        <taxon>Spermatophyta</taxon>
        <taxon>Magnoliopsida</taxon>
        <taxon>Ranunculales</taxon>
        <taxon>Ranunculaceae</taxon>
        <taxon>Thalictroideae</taxon>
        <taxon>Thalictrum</taxon>
    </lineage>
</organism>
<evidence type="ECO:0000256" key="10">
    <source>
        <dbReference type="ARBA" id="ARBA00023136"/>
    </source>
</evidence>
<dbReference type="PANTHER" id="PTHR10485">
    <property type="entry name" value="MITOCHONDRIAL IMPORT INNER MEMBRANE TRANSLOCASE SUBUNIT TIM-17"/>
    <property type="match status" value="1"/>
</dbReference>
<evidence type="ECO:0000256" key="4">
    <source>
        <dbReference type="ARBA" id="ARBA00022692"/>
    </source>
</evidence>
<name>A0A7J6X2M4_THATH</name>
<dbReference type="EMBL" id="JABWDY010005987">
    <property type="protein sequence ID" value="KAF5203996.1"/>
    <property type="molecule type" value="Genomic_DNA"/>
</dbReference>
<evidence type="ECO:0000313" key="12">
    <source>
        <dbReference type="EMBL" id="KAF5203996.1"/>
    </source>
</evidence>
<keyword evidence="8" id="KW-0811">Translocation</keyword>
<keyword evidence="7" id="KW-1133">Transmembrane helix</keyword>
<comment type="caution">
    <text evidence="12">The sequence shown here is derived from an EMBL/GenBank/DDBJ whole genome shotgun (WGS) entry which is preliminary data.</text>
</comment>
<reference evidence="12 13" key="1">
    <citation type="submission" date="2020-06" db="EMBL/GenBank/DDBJ databases">
        <title>Transcriptomic and genomic resources for Thalictrum thalictroides and T. hernandezii: Facilitating candidate gene discovery in an emerging model plant lineage.</title>
        <authorList>
            <person name="Arias T."/>
            <person name="Riano-Pachon D.M."/>
            <person name="Di Stilio V.S."/>
        </authorList>
    </citation>
    <scope>NUCLEOTIDE SEQUENCE [LARGE SCALE GENOMIC DNA]</scope>
    <source>
        <strain evidence="13">cv. WT478/WT964</strain>
        <tissue evidence="12">Leaves</tissue>
    </source>
</reference>
<keyword evidence="6" id="KW-0653">Protein transport</keyword>
<sequence length="278" mass="29600">MEGRPDNFREPCPDRIIDDIGGAFGMGSGGGAVYHFIVGARRSEKGQKFAGGFQNTRMFAPRTGGGFAVWGGLFSTFDCSMVYLRQKEDPYNSVVAGALTGGLLQIRQGARVAGKSALVGGCLLALIEGMGIMISKLTTPSAEMQQQMAYGMPPPQQMPMPQQGGGYYTTPQQAGGYYPPQQAGAYFPTPQQQRTEEGSLSSWIGGLFGVGEKKQETMGGDIKNESLDDFVKPSAGLESEGSPSWLGGMFGGGKKKDKAEVLESFDTPSAPIPNFDYK</sequence>
<dbReference type="GO" id="GO:0030150">
    <property type="term" value="P:protein import into mitochondrial matrix"/>
    <property type="evidence" value="ECO:0007669"/>
    <property type="project" value="TreeGrafter"/>
</dbReference>
<evidence type="ECO:0000256" key="1">
    <source>
        <dbReference type="ARBA" id="ARBA00004448"/>
    </source>
</evidence>
<evidence type="ECO:0000256" key="9">
    <source>
        <dbReference type="ARBA" id="ARBA00023128"/>
    </source>
</evidence>
<comment type="similarity">
    <text evidence="2">Belongs to the Tim17/Tim22/Tim23 family.</text>
</comment>
<evidence type="ECO:0000256" key="3">
    <source>
        <dbReference type="ARBA" id="ARBA00022448"/>
    </source>
</evidence>
<comment type="subcellular location">
    <subcellularLocation>
        <location evidence="1">Mitochondrion inner membrane</location>
        <topology evidence="1">Multi-pass membrane protein</topology>
    </subcellularLocation>
</comment>
<evidence type="ECO:0000256" key="11">
    <source>
        <dbReference type="SAM" id="MobiDB-lite"/>
    </source>
</evidence>
<gene>
    <name evidence="12" type="ORF">FRX31_006418</name>
</gene>
<keyword evidence="9" id="KW-0496">Mitochondrion</keyword>
<protein>
    <submittedName>
        <fullName evidence="12">Mitochondrial import inner membrane translocase subunit tim17</fullName>
    </submittedName>
</protein>
<keyword evidence="4" id="KW-0812">Transmembrane</keyword>
<dbReference type="Proteomes" id="UP000554482">
    <property type="component" value="Unassembled WGS sequence"/>
</dbReference>
<evidence type="ECO:0000313" key="13">
    <source>
        <dbReference type="Proteomes" id="UP000554482"/>
    </source>
</evidence>